<protein>
    <submittedName>
        <fullName evidence="1">Uncharacterized protein</fullName>
    </submittedName>
</protein>
<keyword evidence="2" id="KW-1185">Reference proteome</keyword>
<name>A0AAN9LQL2_CANGL</name>
<dbReference type="EMBL" id="JAYMYQ010000004">
    <property type="protein sequence ID" value="KAK7340001.1"/>
    <property type="molecule type" value="Genomic_DNA"/>
</dbReference>
<comment type="caution">
    <text evidence="1">The sequence shown here is derived from an EMBL/GenBank/DDBJ whole genome shotgun (WGS) entry which is preliminary data.</text>
</comment>
<dbReference type="AlphaFoldDB" id="A0AAN9LQL2"/>
<dbReference type="Proteomes" id="UP001367508">
    <property type="component" value="Unassembled WGS sequence"/>
</dbReference>
<evidence type="ECO:0000313" key="1">
    <source>
        <dbReference type="EMBL" id="KAK7340001.1"/>
    </source>
</evidence>
<accession>A0AAN9LQL2</accession>
<evidence type="ECO:0000313" key="2">
    <source>
        <dbReference type="Proteomes" id="UP001367508"/>
    </source>
</evidence>
<sequence>MYAITWDFMCRIRSVLMEDLLSVSRLRFLGVGGDIYIGIVCLEFNIMYVKLLPYPYTSILTSKPHIYAQVGLGCKNATYISWGTIGICVDFR</sequence>
<reference evidence="1 2" key="1">
    <citation type="submission" date="2024-01" db="EMBL/GenBank/DDBJ databases">
        <title>The genomes of 5 underutilized Papilionoideae crops provide insights into root nodulation and disease resistanc.</title>
        <authorList>
            <person name="Jiang F."/>
        </authorList>
    </citation>
    <scope>NUCLEOTIDE SEQUENCE [LARGE SCALE GENOMIC DNA]</scope>
    <source>
        <strain evidence="1">LVBAO_FW01</strain>
        <tissue evidence="1">Leaves</tissue>
    </source>
</reference>
<gene>
    <name evidence="1" type="ORF">VNO77_20692</name>
</gene>
<proteinExistence type="predicted"/>
<organism evidence="1 2">
    <name type="scientific">Canavalia gladiata</name>
    <name type="common">Sword bean</name>
    <name type="synonym">Dolichos gladiatus</name>
    <dbReference type="NCBI Taxonomy" id="3824"/>
    <lineage>
        <taxon>Eukaryota</taxon>
        <taxon>Viridiplantae</taxon>
        <taxon>Streptophyta</taxon>
        <taxon>Embryophyta</taxon>
        <taxon>Tracheophyta</taxon>
        <taxon>Spermatophyta</taxon>
        <taxon>Magnoliopsida</taxon>
        <taxon>eudicotyledons</taxon>
        <taxon>Gunneridae</taxon>
        <taxon>Pentapetalae</taxon>
        <taxon>rosids</taxon>
        <taxon>fabids</taxon>
        <taxon>Fabales</taxon>
        <taxon>Fabaceae</taxon>
        <taxon>Papilionoideae</taxon>
        <taxon>50 kb inversion clade</taxon>
        <taxon>NPAAA clade</taxon>
        <taxon>indigoferoid/millettioid clade</taxon>
        <taxon>Phaseoleae</taxon>
        <taxon>Canavalia</taxon>
    </lineage>
</organism>